<comment type="caution">
    <text evidence="1">The sequence shown here is derived from an EMBL/GenBank/DDBJ whole genome shotgun (WGS) entry which is preliminary data.</text>
</comment>
<sequence>MSLNESFDFEKAFEQLRCIDALQADLSQAELKEKHDNLSKAHHHLLHAYALQTFSEVLLHIHNKNPDDEITSRTRQQVELAFVDLKNAPQGDNFPTPADTRPKVNAKAAKMIVRQQIGDSSIK</sequence>
<evidence type="ECO:0000313" key="1">
    <source>
        <dbReference type="EMBL" id="KAK2952551.1"/>
    </source>
</evidence>
<organism evidence="1 2">
    <name type="scientific">Blattamonas nauphoetae</name>
    <dbReference type="NCBI Taxonomy" id="2049346"/>
    <lineage>
        <taxon>Eukaryota</taxon>
        <taxon>Metamonada</taxon>
        <taxon>Preaxostyla</taxon>
        <taxon>Oxymonadida</taxon>
        <taxon>Blattamonas</taxon>
    </lineage>
</organism>
<reference evidence="1 2" key="1">
    <citation type="journal article" date="2022" name="bioRxiv">
        <title>Genomics of Preaxostyla Flagellates Illuminates Evolutionary Transitions and the Path Towards Mitochondrial Loss.</title>
        <authorList>
            <person name="Novak L.V.F."/>
            <person name="Treitli S.C."/>
            <person name="Pyrih J."/>
            <person name="Halakuc P."/>
            <person name="Pipaliya S.V."/>
            <person name="Vacek V."/>
            <person name="Brzon O."/>
            <person name="Soukal P."/>
            <person name="Eme L."/>
            <person name="Dacks J.B."/>
            <person name="Karnkowska A."/>
            <person name="Elias M."/>
            <person name="Hampl V."/>
        </authorList>
    </citation>
    <scope>NUCLEOTIDE SEQUENCE [LARGE SCALE GENOMIC DNA]</scope>
    <source>
        <strain evidence="1">NAU3</strain>
        <tissue evidence="1">Gut</tissue>
    </source>
</reference>
<dbReference type="EMBL" id="JARBJD010000102">
    <property type="protein sequence ID" value="KAK2952551.1"/>
    <property type="molecule type" value="Genomic_DNA"/>
</dbReference>
<dbReference type="Proteomes" id="UP001281761">
    <property type="component" value="Unassembled WGS sequence"/>
</dbReference>
<protein>
    <submittedName>
        <fullName evidence="1">Uncharacterized protein</fullName>
    </submittedName>
</protein>
<evidence type="ECO:0000313" key="2">
    <source>
        <dbReference type="Proteomes" id="UP001281761"/>
    </source>
</evidence>
<keyword evidence="2" id="KW-1185">Reference proteome</keyword>
<name>A0ABQ9XJE3_9EUKA</name>
<accession>A0ABQ9XJE3</accession>
<proteinExistence type="predicted"/>
<gene>
    <name evidence="1" type="ORF">BLNAU_12517</name>
</gene>